<evidence type="ECO:0000313" key="2">
    <source>
        <dbReference type="EMBL" id="MDT0632792.1"/>
    </source>
</evidence>
<name>A0ABU3BU24_9BACT</name>
<dbReference type="InterPro" id="IPR035093">
    <property type="entry name" value="RelE/ParE_toxin_dom_sf"/>
</dbReference>
<dbReference type="Pfam" id="PF24732">
    <property type="entry name" value="ParE_like"/>
    <property type="match status" value="1"/>
</dbReference>
<organism evidence="2 3">
    <name type="scientific">Rubrivirga litoralis</name>
    <dbReference type="NCBI Taxonomy" id="3075598"/>
    <lineage>
        <taxon>Bacteria</taxon>
        <taxon>Pseudomonadati</taxon>
        <taxon>Rhodothermota</taxon>
        <taxon>Rhodothermia</taxon>
        <taxon>Rhodothermales</taxon>
        <taxon>Rubricoccaceae</taxon>
        <taxon>Rubrivirga</taxon>
    </lineage>
</organism>
<reference evidence="2 3" key="1">
    <citation type="submission" date="2023-09" db="EMBL/GenBank/DDBJ databases">
        <authorList>
            <person name="Rey-Velasco X."/>
        </authorList>
    </citation>
    <scope>NUCLEOTIDE SEQUENCE [LARGE SCALE GENOMIC DNA]</scope>
    <source>
        <strain evidence="2 3">F394</strain>
    </source>
</reference>
<accession>A0ABU3BU24</accession>
<dbReference type="InterPro" id="IPR056925">
    <property type="entry name" value="ParE-like"/>
</dbReference>
<keyword evidence="3" id="KW-1185">Reference proteome</keyword>
<protein>
    <recommendedName>
        <fullName evidence="1">ParE-like toxin domain-containing protein</fullName>
    </recommendedName>
</protein>
<sequence length="90" mass="10890">MTFDFTKGYLKRLQKLPGHVQTRTLKALDRLDQDERYPSLHFKRVSEEEGAWSVRVSQDYRMVGYRQDDHVTWFWIGKHDDYDKLLDRLG</sequence>
<dbReference type="Gene3D" id="3.30.2310.20">
    <property type="entry name" value="RelE-like"/>
    <property type="match status" value="1"/>
</dbReference>
<gene>
    <name evidence="2" type="ORF">RM540_13610</name>
</gene>
<evidence type="ECO:0000313" key="3">
    <source>
        <dbReference type="Proteomes" id="UP001267426"/>
    </source>
</evidence>
<comment type="caution">
    <text evidence="2">The sequence shown here is derived from an EMBL/GenBank/DDBJ whole genome shotgun (WGS) entry which is preliminary data.</text>
</comment>
<dbReference type="EMBL" id="JAVRHT010000038">
    <property type="protein sequence ID" value="MDT0632792.1"/>
    <property type="molecule type" value="Genomic_DNA"/>
</dbReference>
<dbReference type="Proteomes" id="UP001267426">
    <property type="component" value="Unassembled WGS sequence"/>
</dbReference>
<dbReference type="SUPFAM" id="SSF143011">
    <property type="entry name" value="RelE-like"/>
    <property type="match status" value="1"/>
</dbReference>
<proteinExistence type="predicted"/>
<dbReference type="RefSeq" id="WP_311665033.1">
    <property type="nucleotide sequence ID" value="NZ_JAVRHT010000038.1"/>
</dbReference>
<feature type="domain" description="ParE-like toxin" evidence="1">
    <location>
        <begin position="19"/>
        <end position="84"/>
    </location>
</feature>
<evidence type="ECO:0000259" key="1">
    <source>
        <dbReference type="Pfam" id="PF24732"/>
    </source>
</evidence>